<feature type="domain" description="HTH araC/xylS-type" evidence="4">
    <location>
        <begin position="187"/>
        <end position="285"/>
    </location>
</feature>
<evidence type="ECO:0000256" key="3">
    <source>
        <dbReference type="ARBA" id="ARBA00023163"/>
    </source>
</evidence>
<dbReference type="Proteomes" id="UP001596378">
    <property type="component" value="Unassembled WGS sequence"/>
</dbReference>
<keyword evidence="6" id="KW-1185">Reference proteome</keyword>
<dbReference type="RefSeq" id="WP_378052330.1">
    <property type="nucleotide sequence ID" value="NZ_JBHMDN010000048.1"/>
</dbReference>
<dbReference type="SUPFAM" id="SSF51215">
    <property type="entry name" value="Regulatory protein AraC"/>
    <property type="match status" value="1"/>
</dbReference>
<evidence type="ECO:0000313" key="6">
    <source>
        <dbReference type="Proteomes" id="UP001596378"/>
    </source>
</evidence>
<comment type="caution">
    <text evidence="5">The sequence shown here is derived from an EMBL/GenBank/DDBJ whole genome shotgun (WGS) entry which is preliminary data.</text>
</comment>
<dbReference type="Pfam" id="PF12833">
    <property type="entry name" value="HTH_18"/>
    <property type="match status" value="1"/>
</dbReference>
<keyword evidence="2" id="KW-0238">DNA-binding</keyword>
<dbReference type="InterPro" id="IPR054015">
    <property type="entry name" value="ExsA-like_N"/>
</dbReference>
<dbReference type="InterPro" id="IPR037923">
    <property type="entry name" value="HTH-like"/>
</dbReference>
<sequence>MYKKAAKAPQDLIRMGMLKRNGYSAIGACSYSAAASGRMYLQDHVLLVVLEGTYKIRLGGREYPVRKHEMMLLQKAILIEYDKYGNSESGDLLDYMMFFIKDDLIQDFFKLSKYTFPVSEAPVPLAISPIDERMLYYAASLKPYFQEQEKKEDELMRLKLLELMFNMGEANQALLYQFLQLKPRKWSSIVEMMENNYTNPVTLADLAYLSGRSLSTFKREFRQIYREPTFQWLRNRRLEKAKELLTDSGVSVTEACFASGFENVTHFSAVFKKKYGLTPSAMRAARGQYE</sequence>
<dbReference type="InterPro" id="IPR009057">
    <property type="entry name" value="Homeodomain-like_sf"/>
</dbReference>
<dbReference type="PANTHER" id="PTHR43280:SF2">
    <property type="entry name" value="HTH-TYPE TRANSCRIPTIONAL REGULATOR EXSA"/>
    <property type="match status" value="1"/>
</dbReference>
<dbReference type="Pfam" id="PF22200">
    <property type="entry name" value="ExsA_N"/>
    <property type="match status" value="1"/>
</dbReference>
<dbReference type="InterPro" id="IPR020449">
    <property type="entry name" value="Tscrpt_reg_AraC-type_HTH"/>
</dbReference>
<protein>
    <submittedName>
        <fullName evidence="5">Helix-turn-helix domain-containing protein</fullName>
    </submittedName>
</protein>
<evidence type="ECO:0000256" key="1">
    <source>
        <dbReference type="ARBA" id="ARBA00023015"/>
    </source>
</evidence>
<dbReference type="SUPFAM" id="SSF46689">
    <property type="entry name" value="Homeodomain-like"/>
    <property type="match status" value="2"/>
</dbReference>
<dbReference type="InterPro" id="IPR018062">
    <property type="entry name" value="HTH_AraC-typ_CS"/>
</dbReference>
<dbReference type="InterPro" id="IPR018060">
    <property type="entry name" value="HTH_AraC"/>
</dbReference>
<name>A0ABW2FF81_9BACL</name>
<dbReference type="EMBL" id="JBHTAI010000018">
    <property type="protein sequence ID" value="MFC7151841.1"/>
    <property type="molecule type" value="Genomic_DNA"/>
</dbReference>
<gene>
    <name evidence="5" type="ORF">ACFQMJ_25160</name>
</gene>
<proteinExistence type="predicted"/>
<dbReference type="PROSITE" id="PS01124">
    <property type="entry name" value="HTH_ARAC_FAMILY_2"/>
    <property type="match status" value="1"/>
</dbReference>
<dbReference type="Gene3D" id="1.10.10.60">
    <property type="entry name" value="Homeodomain-like"/>
    <property type="match status" value="2"/>
</dbReference>
<evidence type="ECO:0000313" key="5">
    <source>
        <dbReference type="EMBL" id="MFC7151841.1"/>
    </source>
</evidence>
<evidence type="ECO:0000256" key="2">
    <source>
        <dbReference type="ARBA" id="ARBA00023125"/>
    </source>
</evidence>
<keyword evidence="3" id="KW-0804">Transcription</keyword>
<dbReference type="PROSITE" id="PS00041">
    <property type="entry name" value="HTH_ARAC_FAMILY_1"/>
    <property type="match status" value="1"/>
</dbReference>
<keyword evidence="1" id="KW-0805">Transcription regulation</keyword>
<dbReference type="PRINTS" id="PR00032">
    <property type="entry name" value="HTHARAC"/>
</dbReference>
<reference evidence="6" key="1">
    <citation type="journal article" date="2019" name="Int. J. Syst. Evol. Microbiol.">
        <title>The Global Catalogue of Microorganisms (GCM) 10K type strain sequencing project: providing services to taxonomists for standard genome sequencing and annotation.</title>
        <authorList>
            <consortium name="The Broad Institute Genomics Platform"/>
            <consortium name="The Broad Institute Genome Sequencing Center for Infectious Disease"/>
            <person name="Wu L."/>
            <person name="Ma J."/>
        </authorList>
    </citation>
    <scope>NUCLEOTIDE SEQUENCE [LARGE SCALE GENOMIC DNA]</scope>
    <source>
        <strain evidence="6">KCTC 12907</strain>
    </source>
</reference>
<dbReference type="SMART" id="SM00342">
    <property type="entry name" value="HTH_ARAC"/>
    <property type="match status" value="1"/>
</dbReference>
<dbReference type="PANTHER" id="PTHR43280">
    <property type="entry name" value="ARAC-FAMILY TRANSCRIPTIONAL REGULATOR"/>
    <property type="match status" value="1"/>
</dbReference>
<organism evidence="5 6">
    <name type="scientific">Cohnella cellulosilytica</name>
    <dbReference type="NCBI Taxonomy" id="986710"/>
    <lineage>
        <taxon>Bacteria</taxon>
        <taxon>Bacillati</taxon>
        <taxon>Bacillota</taxon>
        <taxon>Bacilli</taxon>
        <taxon>Bacillales</taxon>
        <taxon>Paenibacillaceae</taxon>
        <taxon>Cohnella</taxon>
    </lineage>
</organism>
<evidence type="ECO:0000259" key="4">
    <source>
        <dbReference type="PROSITE" id="PS01124"/>
    </source>
</evidence>
<accession>A0ABW2FF81</accession>